<name>A0A6J7BE89_9ZZZZ</name>
<feature type="domain" description="SpoVT-AbrB" evidence="2">
    <location>
        <begin position="28"/>
        <end position="74"/>
    </location>
</feature>
<dbReference type="GO" id="GO:0003677">
    <property type="term" value="F:DNA binding"/>
    <property type="evidence" value="ECO:0007669"/>
    <property type="project" value="InterPro"/>
</dbReference>
<dbReference type="PROSITE" id="PS51740">
    <property type="entry name" value="SPOVT_ABRB"/>
    <property type="match status" value="1"/>
</dbReference>
<evidence type="ECO:0000256" key="1">
    <source>
        <dbReference type="SAM" id="MobiDB-lite"/>
    </source>
</evidence>
<dbReference type="EMBL" id="CAEZWP010000068">
    <property type="protein sequence ID" value="CAB4665307.1"/>
    <property type="molecule type" value="Genomic_DNA"/>
</dbReference>
<dbReference type="SMART" id="SM00966">
    <property type="entry name" value="SpoVT_AbrB"/>
    <property type="match status" value="1"/>
</dbReference>
<dbReference type="InterPro" id="IPR007159">
    <property type="entry name" value="SpoVT-AbrB_dom"/>
</dbReference>
<dbReference type="Pfam" id="PF04014">
    <property type="entry name" value="MazE_antitoxin"/>
    <property type="match status" value="1"/>
</dbReference>
<dbReference type="Gene3D" id="2.10.260.10">
    <property type="match status" value="1"/>
</dbReference>
<evidence type="ECO:0000313" key="3">
    <source>
        <dbReference type="EMBL" id="CAB4665307.1"/>
    </source>
</evidence>
<accession>A0A6J7BE89</accession>
<feature type="compositionally biased region" description="Basic residues" evidence="1">
    <location>
        <begin position="1"/>
        <end position="16"/>
    </location>
</feature>
<protein>
    <submittedName>
        <fullName evidence="4">Unannotated protein</fullName>
    </submittedName>
</protein>
<dbReference type="SUPFAM" id="SSF89447">
    <property type="entry name" value="AbrB/MazE/MraZ-like"/>
    <property type="match status" value="1"/>
</dbReference>
<dbReference type="InterPro" id="IPR037914">
    <property type="entry name" value="SpoVT-AbrB_sf"/>
</dbReference>
<evidence type="ECO:0000313" key="4">
    <source>
        <dbReference type="EMBL" id="CAB4843474.1"/>
    </source>
</evidence>
<organism evidence="4">
    <name type="scientific">freshwater metagenome</name>
    <dbReference type="NCBI Taxonomy" id="449393"/>
    <lineage>
        <taxon>unclassified sequences</taxon>
        <taxon>metagenomes</taxon>
        <taxon>ecological metagenomes</taxon>
    </lineage>
</organism>
<dbReference type="AlphaFoldDB" id="A0A6J7BE89"/>
<dbReference type="EMBL" id="CAFAZY010000093">
    <property type="protein sequence ID" value="CAB4843474.1"/>
    <property type="molecule type" value="Genomic_DNA"/>
</dbReference>
<feature type="region of interest" description="Disordered" evidence="1">
    <location>
        <begin position="1"/>
        <end position="36"/>
    </location>
</feature>
<evidence type="ECO:0000259" key="2">
    <source>
        <dbReference type="PROSITE" id="PS51740"/>
    </source>
</evidence>
<proteinExistence type="predicted"/>
<sequence length="104" mass="11601">MAPKVKVKKSAKRPVPKPKVPAQRAGRTSTSRLSSKNQLTVPVDILRRVGLEAGDEVEFVVNNAGFIEVLRAPNINRDLLKLAGKYGELFADFDLEAERDSWER</sequence>
<feature type="compositionally biased region" description="Polar residues" evidence="1">
    <location>
        <begin position="26"/>
        <end position="36"/>
    </location>
</feature>
<gene>
    <name evidence="3" type="ORF">UFOPK2265_01058</name>
    <name evidence="4" type="ORF">UFOPK3255_00745</name>
</gene>
<reference evidence="4" key="1">
    <citation type="submission" date="2020-05" db="EMBL/GenBank/DDBJ databases">
        <authorList>
            <person name="Chiriac C."/>
            <person name="Salcher M."/>
            <person name="Ghai R."/>
            <person name="Kavagutti S V."/>
        </authorList>
    </citation>
    <scope>NUCLEOTIDE SEQUENCE</scope>
</reference>